<dbReference type="SUPFAM" id="SSF57667">
    <property type="entry name" value="beta-beta-alpha zinc fingers"/>
    <property type="match status" value="1"/>
</dbReference>
<dbReference type="GO" id="GO:0051701">
    <property type="term" value="P:biological process involved in interaction with host"/>
    <property type="evidence" value="ECO:0007669"/>
    <property type="project" value="UniProtKB-ARBA"/>
</dbReference>
<protein>
    <recommendedName>
        <fullName evidence="11">C2H2-type domain-containing protein</fullName>
    </recommendedName>
</protein>
<reference evidence="12 13" key="1">
    <citation type="submission" date="2016-05" db="EMBL/GenBank/DDBJ databases">
        <title>A degradative enzymes factory behind the ericoid mycorrhizal symbiosis.</title>
        <authorList>
            <consortium name="DOE Joint Genome Institute"/>
            <person name="Martino E."/>
            <person name="Morin E."/>
            <person name="Grelet G."/>
            <person name="Kuo A."/>
            <person name="Kohler A."/>
            <person name="Daghino S."/>
            <person name="Barry K."/>
            <person name="Choi C."/>
            <person name="Cichocki N."/>
            <person name="Clum A."/>
            <person name="Copeland A."/>
            <person name="Hainaut M."/>
            <person name="Haridas S."/>
            <person name="Labutti K."/>
            <person name="Lindquist E."/>
            <person name="Lipzen A."/>
            <person name="Khouja H.-R."/>
            <person name="Murat C."/>
            <person name="Ohm R."/>
            <person name="Olson A."/>
            <person name="Spatafora J."/>
            <person name="Veneault-Fourrey C."/>
            <person name="Henrissat B."/>
            <person name="Grigoriev I."/>
            <person name="Martin F."/>
            <person name="Perotto S."/>
        </authorList>
    </citation>
    <scope>NUCLEOTIDE SEQUENCE [LARGE SCALE GENOMIC DNA]</scope>
    <source>
        <strain evidence="12 13">UAMH 7357</strain>
    </source>
</reference>
<feature type="region of interest" description="Disordered" evidence="10">
    <location>
        <begin position="436"/>
        <end position="508"/>
    </location>
</feature>
<dbReference type="GO" id="GO:0000785">
    <property type="term" value="C:chromatin"/>
    <property type="evidence" value="ECO:0007669"/>
    <property type="project" value="TreeGrafter"/>
</dbReference>
<evidence type="ECO:0000313" key="12">
    <source>
        <dbReference type="EMBL" id="PMD19242.1"/>
    </source>
</evidence>
<dbReference type="GO" id="GO:0008270">
    <property type="term" value="F:zinc ion binding"/>
    <property type="evidence" value="ECO:0007669"/>
    <property type="project" value="UniProtKB-KW"/>
</dbReference>
<keyword evidence="2" id="KW-0479">Metal-binding</keyword>
<dbReference type="InterPro" id="IPR013087">
    <property type="entry name" value="Znf_C2H2_type"/>
</dbReference>
<keyword evidence="6" id="KW-0805">Transcription regulation</keyword>
<dbReference type="Proteomes" id="UP000235672">
    <property type="component" value="Unassembled WGS sequence"/>
</dbReference>
<dbReference type="GO" id="GO:0000978">
    <property type="term" value="F:RNA polymerase II cis-regulatory region sequence-specific DNA binding"/>
    <property type="evidence" value="ECO:0007669"/>
    <property type="project" value="InterPro"/>
</dbReference>
<dbReference type="PROSITE" id="PS50157">
    <property type="entry name" value="ZINC_FINGER_C2H2_2"/>
    <property type="match status" value="2"/>
</dbReference>
<evidence type="ECO:0000256" key="6">
    <source>
        <dbReference type="ARBA" id="ARBA00023015"/>
    </source>
</evidence>
<keyword evidence="7" id="KW-0804">Transcription</keyword>
<evidence type="ECO:0000256" key="9">
    <source>
        <dbReference type="PROSITE-ProRule" id="PRU00042"/>
    </source>
</evidence>
<evidence type="ECO:0000256" key="8">
    <source>
        <dbReference type="ARBA" id="ARBA00023242"/>
    </source>
</evidence>
<dbReference type="FunFam" id="3.30.160.60:FF:000758">
    <property type="entry name" value="C2H2 transcription factor, putative"/>
    <property type="match status" value="1"/>
</dbReference>
<evidence type="ECO:0000256" key="5">
    <source>
        <dbReference type="ARBA" id="ARBA00022833"/>
    </source>
</evidence>
<name>A0A2J6PYW6_9HELO</name>
<keyword evidence="4 9" id="KW-0863">Zinc-finger</keyword>
<evidence type="ECO:0000313" key="13">
    <source>
        <dbReference type="Proteomes" id="UP000235672"/>
    </source>
</evidence>
<keyword evidence="13" id="KW-1185">Reference proteome</keyword>
<feature type="compositionally biased region" description="Polar residues" evidence="10">
    <location>
        <begin position="201"/>
        <end position="211"/>
    </location>
</feature>
<keyword evidence="5" id="KW-0862">Zinc</keyword>
<feature type="compositionally biased region" description="Acidic residues" evidence="10">
    <location>
        <begin position="102"/>
        <end position="124"/>
    </location>
</feature>
<dbReference type="GO" id="GO:0005634">
    <property type="term" value="C:nucleus"/>
    <property type="evidence" value="ECO:0007669"/>
    <property type="project" value="UniProtKB-SubCell"/>
</dbReference>
<feature type="region of interest" description="Disordered" evidence="10">
    <location>
        <begin position="201"/>
        <end position="414"/>
    </location>
</feature>
<dbReference type="GO" id="GO:0000981">
    <property type="term" value="F:DNA-binding transcription factor activity, RNA polymerase II-specific"/>
    <property type="evidence" value="ECO:0007669"/>
    <property type="project" value="InterPro"/>
</dbReference>
<feature type="compositionally biased region" description="Polar residues" evidence="10">
    <location>
        <begin position="62"/>
        <end position="77"/>
    </location>
</feature>
<proteinExistence type="predicted"/>
<dbReference type="AlphaFoldDB" id="A0A2J6PYW6"/>
<dbReference type="FunFam" id="3.30.160.60:FF:000606">
    <property type="entry name" value="C2H2 transcription factor, putative"/>
    <property type="match status" value="1"/>
</dbReference>
<gene>
    <name evidence="12" type="ORF">NA56DRAFT_534963</name>
</gene>
<dbReference type="EMBL" id="KZ613490">
    <property type="protein sequence ID" value="PMD19242.1"/>
    <property type="molecule type" value="Genomic_DNA"/>
</dbReference>
<dbReference type="Gene3D" id="3.30.160.60">
    <property type="entry name" value="Classic Zinc Finger"/>
    <property type="match status" value="2"/>
</dbReference>
<evidence type="ECO:0000256" key="10">
    <source>
        <dbReference type="SAM" id="MobiDB-lite"/>
    </source>
</evidence>
<feature type="compositionally biased region" description="Polar residues" evidence="10">
    <location>
        <begin position="529"/>
        <end position="540"/>
    </location>
</feature>
<feature type="region of interest" description="Disordered" evidence="10">
    <location>
        <begin position="1"/>
        <end position="137"/>
    </location>
</feature>
<feature type="compositionally biased region" description="Low complexity" evidence="10">
    <location>
        <begin position="242"/>
        <end position="256"/>
    </location>
</feature>
<feature type="region of interest" description="Disordered" evidence="10">
    <location>
        <begin position="529"/>
        <end position="604"/>
    </location>
</feature>
<feature type="compositionally biased region" description="Polar residues" evidence="10">
    <location>
        <begin position="570"/>
        <end position="582"/>
    </location>
</feature>
<feature type="non-terminal residue" evidence="12">
    <location>
        <position position="604"/>
    </location>
</feature>
<organism evidence="12 13">
    <name type="scientific">Hyaloscypha hepaticicola</name>
    <dbReference type="NCBI Taxonomy" id="2082293"/>
    <lineage>
        <taxon>Eukaryota</taxon>
        <taxon>Fungi</taxon>
        <taxon>Dikarya</taxon>
        <taxon>Ascomycota</taxon>
        <taxon>Pezizomycotina</taxon>
        <taxon>Leotiomycetes</taxon>
        <taxon>Helotiales</taxon>
        <taxon>Hyaloscyphaceae</taxon>
        <taxon>Hyaloscypha</taxon>
    </lineage>
</organism>
<dbReference type="PANTHER" id="PTHR40626">
    <property type="entry name" value="MIP31509P"/>
    <property type="match status" value="1"/>
</dbReference>
<feature type="domain" description="C2H2-type" evidence="11">
    <location>
        <begin position="169"/>
        <end position="196"/>
    </location>
</feature>
<evidence type="ECO:0000256" key="4">
    <source>
        <dbReference type="ARBA" id="ARBA00022771"/>
    </source>
</evidence>
<evidence type="ECO:0000256" key="1">
    <source>
        <dbReference type="ARBA" id="ARBA00004123"/>
    </source>
</evidence>
<feature type="domain" description="C2H2-type" evidence="11">
    <location>
        <begin position="138"/>
        <end position="168"/>
    </location>
</feature>
<keyword evidence="3" id="KW-0677">Repeat</keyword>
<evidence type="ECO:0000256" key="7">
    <source>
        <dbReference type="ARBA" id="ARBA00023163"/>
    </source>
</evidence>
<evidence type="ECO:0000256" key="2">
    <source>
        <dbReference type="ARBA" id="ARBA00022723"/>
    </source>
</evidence>
<evidence type="ECO:0000256" key="3">
    <source>
        <dbReference type="ARBA" id="ARBA00022737"/>
    </source>
</evidence>
<dbReference type="OrthoDB" id="624345at2759"/>
<accession>A0A2J6PYW6</accession>
<feature type="compositionally biased region" description="Polar residues" evidence="10">
    <location>
        <begin position="22"/>
        <end position="51"/>
    </location>
</feature>
<feature type="non-terminal residue" evidence="12">
    <location>
        <position position="1"/>
    </location>
</feature>
<keyword evidence="8" id="KW-0539">Nucleus</keyword>
<feature type="compositionally biased region" description="Low complexity" evidence="10">
    <location>
        <begin position="377"/>
        <end position="395"/>
    </location>
</feature>
<dbReference type="InterPro" id="IPR051059">
    <property type="entry name" value="VerF-like"/>
</dbReference>
<evidence type="ECO:0000259" key="11">
    <source>
        <dbReference type="PROSITE" id="PS50157"/>
    </source>
</evidence>
<dbReference type="STRING" id="1745343.A0A2J6PYW6"/>
<feature type="compositionally biased region" description="Polar residues" evidence="10">
    <location>
        <begin position="293"/>
        <end position="335"/>
    </location>
</feature>
<comment type="subcellular location">
    <subcellularLocation>
        <location evidence="1">Nucleus</location>
    </subcellularLocation>
</comment>
<dbReference type="InterPro" id="IPR036236">
    <property type="entry name" value="Znf_C2H2_sf"/>
</dbReference>
<sequence length="604" mass="66435">ATFRPVNTAPLAPDPQGHNAEETNPLTPRSNAAPNNQLQNMSRDEATTPTRANFGALASQRPLPSSSPFPSAITVPSNDEPKKTELNRGNSQHSTKSRESGEDVDMDEDGEEEGEEGSEDESVNDDGTRSKKKKSQRFYCTDYPPCSLSFTRSEHLARHIRKHTGERPFQCHCSRRFSRLDNLRQHAQTVHQNEEIPQDSLAATGTRFQRQVRTDRVRPPGSRSRAGTAGSVPGVRGHHRNSLSASSIGSVASTYSQNADVRRRPPPLVMAGEPRNRFSQEIYGRPDSPPYQYRSNSPGGFSTPTSATFSTGQNSPRWGSAMQSPSMGHSRTQSVYAGHRTPGRRLSVPSAGNPFTSPHGGQTFGPPLLNSNQGAFSPTSSMISSPTTSTSGSTYSRRESINASDDPWRRRTWHPDTYSSQIASFGSRLQHVTTADNYYSSGQPPQPPTVPSNAPPLQPMRLPGIESFDPLPPRPSTPVRRQPSPMMIDTPSRQMPHPAEQYPPERPNSQHWDQGINRNMNRLDLTQGTPQTDTASSWASEANRAVQAQAEQARGQPAVRFEESHYSARPHTSANAFHQHTVSAPPVTPREAKRQAWYHGPVST</sequence>
<dbReference type="PANTHER" id="PTHR40626:SF32">
    <property type="entry name" value="ZINC FINGER PROTEIN RST2"/>
    <property type="match status" value="1"/>
</dbReference>
<feature type="compositionally biased region" description="Pro residues" evidence="10">
    <location>
        <begin position="444"/>
        <end position="458"/>
    </location>
</feature>